<dbReference type="InterPro" id="IPR042451">
    <property type="entry name" value="ZPR1_A/B_dom"/>
</dbReference>
<dbReference type="AlphaFoldDB" id="A0A061S0W9"/>
<name>A0A061S0W9_9CHLO</name>
<organism evidence="2">
    <name type="scientific">Tetraselmis sp. GSL018</name>
    <dbReference type="NCBI Taxonomy" id="582737"/>
    <lineage>
        <taxon>Eukaryota</taxon>
        <taxon>Viridiplantae</taxon>
        <taxon>Chlorophyta</taxon>
        <taxon>core chlorophytes</taxon>
        <taxon>Chlorodendrophyceae</taxon>
        <taxon>Chlorodendrales</taxon>
        <taxon>Chlorodendraceae</taxon>
        <taxon>Tetraselmis</taxon>
    </lineage>
</organism>
<dbReference type="Pfam" id="PF22794">
    <property type="entry name" value="jr-ZPR1"/>
    <property type="match status" value="1"/>
</dbReference>
<dbReference type="Gene3D" id="2.60.120.1040">
    <property type="entry name" value="ZPR1, A/B domain"/>
    <property type="match status" value="1"/>
</dbReference>
<sequence>MEGESQGGTRKNFSQLQVSHQEMARIIDTLDEVYDSMKQAGAEWLPVQATGNAVSEELGYEDIDEFEDAIHGSWSDFLDLLPHVEKKPDSNVTGCWKFRIYPLPTVDQWKPTRYTVKVTDSKQLFNSAFLKSQFCSMKIPHIEFEVQADGKRCFNTLYNHISSALFNLGQHAEMMPAGDTQDRIYETCEQLSALLDAPEPYAIVIEDPSGISSIEPMDNVTTEEIAEEELAGMHIPEPKRAPAAIAVEAPGGMDDVDDADH</sequence>
<evidence type="ECO:0000259" key="1">
    <source>
        <dbReference type="Pfam" id="PF22794"/>
    </source>
</evidence>
<gene>
    <name evidence="2" type="primary">MED31</name>
    <name evidence="2" type="ORF">TSPGSL018_19708</name>
</gene>
<dbReference type="InterPro" id="IPR056180">
    <property type="entry name" value="ZPR1_jr_dom"/>
</dbReference>
<protein>
    <submittedName>
        <fullName evidence="2">Mediator of RNA polymerase II transcription subunit 31</fullName>
    </submittedName>
</protein>
<proteinExistence type="predicted"/>
<reference evidence="2" key="1">
    <citation type="submission" date="2014-05" db="EMBL/GenBank/DDBJ databases">
        <title>The transcriptome of the halophilic microalga Tetraselmis sp. GSL018 isolated from the Great Salt Lake, Utah.</title>
        <authorList>
            <person name="Jinkerson R.E."/>
            <person name="D'Adamo S."/>
            <person name="Posewitz M.C."/>
        </authorList>
    </citation>
    <scope>NUCLEOTIDE SEQUENCE</scope>
    <source>
        <strain evidence="2">GSL018</strain>
    </source>
</reference>
<feature type="domain" description="ZPR1 jelly-roll" evidence="1">
    <location>
        <begin position="125"/>
        <end position="222"/>
    </location>
</feature>
<accession>A0A061S0W9</accession>
<dbReference type="EMBL" id="GBEZ01008951">
    <property type="protein sequence ID" value="JAC76614.1"/>
    <property type="molecule type" value="Transcribed_RNA"/>
</dbReference>
<evidence type="ECO:0000313" key="2">
    <source>
        <dbReference type="EMBL" id="JAC76614.1"/>
    </source>
</evidence>